<dbReference type="Proteomes" id="UP000035016">
    <property type="component" value="Chromosome Chromosome"/>
</dbReference>
<dbReference type="GO" id="GO:0070402">
    <property type="term" value="F:NADPH binding"/>
    <property type="evidence" value="ECO:0007669"/>
    <property type="project" value="TreeGrafter"/>
</dbReference>
<dbReference type="RefSeq" id="WP_422938487.1">
    <property type="nucleotide sequence ID" value="NZ_LN831790.1"/>
</dbReference>
<keyword evidence="1" id="KW-0521">NADP</keyword>
<dbReference type="Pfam" id="PF13474">
    <property type="entry name" value="SnoaL_3"/>
    <property type="match status" value="1"/>
</dbReference>
<gene>
    <name evidence="5" type="primary">sle_08580</name>
</gene>
<evidence type="ECO:0000256" key="1">
    <source>
        <dbReference type="ARBA" id="ARBA00022857"/>
    </source>
</evidence>
<feature type="domain" description="Alcohol dehydrogenase-like N-terminal" evidence="3">
    <location>
        <begin position="13"/>
        <end position="99"/>
    </location>
</feature>
<dbReference type="EMBL" id="LN831790">
    <property type="protein sequence ID" value="CQR60321.1"/>
    <property type="molecule type" value="Genomic_DNA"/>
</dbReference>
<dbReference type="Pfam" id="PF08240">
    <property type="entry name" value="ADH_N"/>
    <property type="match status" value="1"/>
</dbReference>
<evidence type="ECO:0000259" key="3">
    <source>
        <dbReference type="Pfam" id="PF08240"/>
    </source>
</evidence>
<evidence type="ECO:0000259" key="4">
    <source>
        <dbReference type="Pfam" id="PF13474"/>
    </source>
</evidence>
<reference evidence="5 6" key="1">
    <citation type="submission" date="2015-02" db="EMBL/GenBank/DDBJ databases">
        <authorList>
            <person name="Gomez-Escribano P.J."/>
        </authorList>
    </citation>
    <scope>NUCLEOTIDE SEQUENCE [LARGE SCALE GENOMIC DNA]</scope>
    <source>
        <strain evidence="6">C34 (DSM 42122 / NRRL B-24963)</strain>
    </source>
</reference>
<dbReference type="SUPFAM" id="SSF54427">
    <property type="entry name" value="NTF2-like"/>
    <property type="match status" value="1"/>
</dbReference>
<organism evidence="5 6">
    <name type="scientific">Streptomyces leeuwenhoekii</name>
    <dbReference type="NCBI Taxonomy" id="1437453"/>
    <lineage>
        <taxon>Bacteria</taxon>
        <taxon>Bacillati</taxon>
        <taxon>Actinomycetota</taxon>
        <taxon>Actinomycetes</taxon>
        <taxon>Kitasatosporales</taxon>
        <taxon>Streptomycetaceae</taxon>
        <taxon>Streptomyces</taxon>
    </lineage>
</organism>
<proteinExistence type="predicted"/>
<dbReference type="InterPro" id="IPR032710">
    <property type="entry name" value="NTF2-like_dom_sf"/>
</dbReference>
<dbReference type="SUPFAM" id="SSF50129">
    <property type="entry name" value="GroES-like"/>
    <property type="match status" value="1"/>
</dbReference>
<dbReference type="PANTHER" id="PTHR48106">
    <property type="entry name" value="QUINONE OXIDOREDUCTASE PIG3-RELATED"/>
    <property type="match status" value="1"/>
</dbReference>
<evidence type="ECO:0000256" key="2">
    <source>
        <dbReference type="ARBA" id="ARBA00023002"/>
    </source>
</evidence>
<dbReference type="Gene3D" id="3.90.180.10">
    <property type="entry name" value="Medium-chain alcohol dehydrogenases, catalytic domain"/>
    <property type="match status" value="1"/>
</dbReference>
<dbReference type="CDD" id="cd00531">
    <property type="entry name" value="NTF2_like"/>
    <property type="match status" value="1"/>
</dbReference>
<protein>
    <submittedName>
        <fullName evidence="5">Oxidoreductase</fullName>
    </submittedName>
</protein>
<accession>A0A0F7VTT8</accession>
<dbReference type="InterPro" id="IPR037401">
    <property type="entry name" value="SnoaL-like"/>
</dbReference>
<name>A0A0F7VTT8_STRLW</name>
<evidence type="ECO:0000313" key="5">
    <source>
        <dbReference type="EMBL" id="CQR60321.1"/>
    </source>
</evidence>
<sequence>MPFRSPRRDAEPQPGWVRIKVKGFGAGIRGHHPRVESGPGVTYPRIPGMEGGGVIDQADEDSGLRPGQQVATVMGGMGRSFDGSYAQYVTVPAGRVIPFEIDLEQAGGGKHEKETVMGVNKDEISKTIIELEKSFNERWSVGDNRGYLDAFADEVSYFDPILKNIVVGRDKVIAWIDSIYSNPHIVRSEYLNPQVHVSDEGDFAVLAYNLNTYVLDDNGKEKQLRAWNATHGYRLIDNQWRIAHSNWAFSQTVTEEIAS</sequence>
<dbReference type="KEGG" id="sle:sle_08580"/>
<dbReference type="Gene3D" id="3.10.450.50">
    <property type="match status" value="1"/>
</dbReference>
<keyword evidence="2" id="KW-0560">Oxidoreductase</keyword>
<dbReference type="InterPro" id="IPR011032">
    <property type="entry name" value="GroES-like_sf"/>
</dbReference>
<evidence type="ECO:0000313" key="6">
    <source>
        <dbReference type="Proteomes" id="UP000035016"/>
    </source>
</evidence>
<dbReference type="AlphaFoldDB" id="A0A0F7VTT8"/>
<dbReference type="InterPro" id="IPR013154">
    <property type="entry name" value="ADH-like_N"/>
</dbReference>
<dbReference type="GO" id="GO:0016651">
    <property type="term" value="F:oxidoreductase activity, acting on NAD(P)H"/>
    <property type="evidence" value="ECO:0007669"/>
    <property type="project" value="TreeGrafter"/>
</dbReference>
<feature type="domain" description="SnoaL-like" evidence="4">
    <location>
        <begin position="137"/>
        <end position="245"/>
    </location>
</feature>